<accession>Q6YYF6</accession>
<reference evidence="3" key="4">
    <citation type="journal article" date="2008" name="Nucleic Acids Res.">
        <title>The rice annotation project database (RAP-DB): 2008 update.</title>
        <authorList>
            <consortium name="The rice annotation project (RAP)"/>
        </authorList>
    </citation>
    <scope>GENOME REANNOTATION</scope>
    <source>
        <strain evidence="3">cv. Nipponbare</strain>
    </source>
</reference>
<reference evidence="2" key="2">
    <citation type="submission" date="2002-08" db="EMBL/GenBank/DDBJ databases">
        <title>Oryza sativa nipponbare(GA3) genomic DNA, chromosome 2, BAC clone:OSJNBa0051E21.</title>
        <authorList>
            <person name="Sasaki T."/>
            <person name="Matsumoto T."/>
            <person name="Katayose Y."/>
        </authorList>
    </citation>
    <scope>NUCLEOTIDE SEQUENCE</scope>
</reference>
<name>Q6YYF6_ORYSJ</name>
<sequence>MDGGYLYLFSRGVLGVFVVVASLTDREPLFIRQEQQHVDISWRDESGCMPWAITRMMSSRSKNIQRLHAAAAAVFGACVECVWQPPSKLLARTVKLGFRRWSAELITWEGDLKNNRCYAHTLLLSLFFFFKKEVRI</sequence>
<evidence type="ECO:0000313" key="2">
    <source>
        <dbReference type="EMBL" id="BAD16272.1"/>
    </source>
</evidence>
<dbReference type="EMBL" id="AP005469">
    <property type="protein sequence ID" value="BAD16189.1"/>
    <property type="molecule type" value="Genomic_DNA"/>
</dbReference>
<dbReference type="AlphaFoldDB" id="Q6YYF6"/>
<evidence type="ECO:0000313" key="3">
    <source>
        <dbReference type="Proteomes" id="UP000000763"/>
    </source>
</evidence>
<evidence type="ECO:0000313" key="1">
    <source>
        <dbReference type="EMBL" id="BAD16189.1"/>
    </source>
</evidence>
<gene>
    <name evidence="1" type="ORF">OSJNBa0040I22.7</name>
    <name evidence="2" type="ORF">OSJNBa0051E21.43</name>
</gene>
<reference evidence="1" key="1">
    <citation type="submission" date="2002-06" db="EMBL/GenBank/DDBJ databases">
        <title>Oryza sativa nipponbare(GA3) genomic DNA, chromosome 2, BAC clone:OSJNBa0040I22.</title>
        <authorList>
            <person name="Sasaki T."/>
            <person name="Matsumoto T."/>
            <person name="Katayose Y."/>
        </authorList>
    </citation>
    <scope>NUCLEOTIDE SEQUENCE</scope>
</reference>
<dbReference type="EMBL" id="AP005611">
    <property type="protein sequence ID" value="BAD16272.1"/>
    <property type="molecule type" value="Genomic_DNA"/>
</dbReference>
<reference evidence="3" key="3">
    <citation type="journal article" date="2005" name="Nature">
        <title>The map-based sequence of the rice genome.</title>
        <authorList>
            <consortium name="International rice genome sequencing project (IRGSP)"/>
            <person name="Matsumoto T."/>
            <person name="Wu J."/>
            <person name="Kanamori H."/>
            <person name="Katayose Y."/>
            <person name="Fujisawa M."/>
            <person name="Namiki N."/>
            <person name="Mizuno H."/>
            <person name="Yamamoto K."/>
            <person name="Antonio B.A."/>
            <person name="Baba T."/>
            <person name="Sakata K."/>
            <person name="Nagamura Y."/>
            <person name="Aoki H."/>
            <person name="Arikawa K."/>
            <person name="Arita K."/>
            <person name="Bito T."/>
            <person name="Chiden Y."/>
            <person name="Fujitsuka N."/>
            <person name="Fukunaka R."/>
            <person name="Hamada M."/>
            <person name="Harada C."/>
            <person name="Hayashi A."/>
            <person name="Hijishita S."/>
            <person name="Honda M."/>
            <person name="Hosokawa S."/>
            <person name="Ichikawa Y."/>
            <person name="Idonuma A."/>
            <person name="Iijima M."/>
            <person name="Ikeda M."/>
            <person name="Ikeno M."/>
            <person name="Ito K."/>
            <person name="Ito S."/>
            <person name="Ito T."/>
            <person name="Ito Y."/>
            <person name="Ito Y."/>
            <person name="Iwabuchi A."/>
            <person name="Kamiya K."/>
            <person name="Karasawa W."/>
            <person name="Kurita K."/>
            <person name="Katagiri S."/>
            <person name="Kikuta A."/>
            <person name="Kobayashi H."/>
            <person name="Kobayashi N."/>
            <person name="Machita K."/>
            <person name="Maehara T."/>
            <person name="Masukawa M."/>
            <person name="Mizubayashi T."/>
            <person name="Mukai Y."/>
            <person name="Nagasaki H."/>
            <person name="Nagata Y."/>
            <person name="Naito S."/>
            <person name="Nakashima M."/>
            <person name="Nakama Y."/>
            <person name="Nakamichi Y."/>
            <person name="Nakamura M."/>
            <person name="Meguro A."/>
            <person name="Negishi M."/>
            <person name="Ohta I."/>
            <person name="Ohta T."/>
            <person name="Okamoto M."/>
            <person name="Ono N."/>
            <person name="Saji S."/>
            <person name="Sakaguchi M."/>
            <person name="Sakai K."/>
            <person name="Shibata M."/>
            <person name="Shimokawa T."/>
            <person name="Song J."/>
            <person name="Takazaki Y."/>
            <person name="Terasawa K."/>
            <person name="Tsugane M."/>
            <person name="Tsuji K."/>
            <person name="Ueda S."/>
            <person name="Waki K."/>
            <person name="Yamagata H."/>
            <person name="Yamamoto M."/>
            <person name="Yamamoto S."/>
            <person name="Yamane H."/>
            <person name="Yoshiki S."/>
            <person name="Yoshihara R."/>
            <person name="Yukawa K."/>
            <person name="Zhong H."/>
            <person name="Yano M."/>
            <person name="Yuan Q."/>
            <person name="Ouyang S."/>
            <person name="Liu J."/>
            <person name="Jones K.M."/>
            <person name="Gansberger K."/>
            <person name="Moffat K."/>
            <person name="Hill J."/>
            <person name="Bera J."/>
            <person name="Fadrosh D."/>
            <person name="Jin S."/>
            <person name="Johri S."/>
            <person name="Kim M."/>
            <person name="Overton L."/>
            <person name="Reardon M."/>
            <person name="Tsitrin T."/>
            <person name="Vuong H."/>
            <person name="Weaver B."/>
            <person name="Ciecko A."/>
            <person name="Tallon L."/>
            <person name="Jackson J."/>
            <person name="Pai G."/>
            <person name="Aken S.V."/>
            <person name="Utterback T."/>
            <person name="Reidmuller S."/>
            <person name="Feldblyum T."/>
            <person name="Hsiao J."/>
            <person name="Zismann V."/>
            <person name="Iobst S."/>
            <person name="de Vazeille A.R."/>
            <person name="Buell C.R."/>
            <person name="Ying K."/>
            <person name="Li Y."/>
            <person name="Lu T."/>
            <person name="Huang Y."/>
            <person name="Zhao Q."/>
            <person name="Feng Q."/>
            <person name="Zhang L."/>
            <person name="Zhu J."/>
            <person name="Weng Q."/>
            <person name="Mu J."/>
            <person name="Lu Y."/>
            <person name="Fan D."/>
            <person name="Liu Y."/>
            <person name="Guan J."/>
            <person name="Zhang Y."/>
            <person name="Yu S."/>
            <person name="Liu X."/>
            <person name="Zhang Y."/>
            <person name="Hong G."/>
            <person name="Han B."/>
            <person name="Choisne N."/>
            <person name="Demange N."/>
            <person name="Orjeda G."/>
            <person name="Samain S."/>
            <person name="Cattolico L."/>
            <person name="Pelletier E."/>
            <person name="Couloux A."/>
            <person name="Segurens B."/>
            <person name="Wincker P."/>
            <person name="D'Hont A."/>
            <person name="Scarpelli C."/>
            <person name="Weissenbach J."/>
            <person name="Salanoubat M."/>
            <person name="Quetier F."/>
            <person name="Yu Y."/>
            <person name="Kim H.R."/>
            <person name="Rambo T."/>
            <person name="Currie J."/>
            <person name="Collura K."/>
            <person name="Luo M."/>
            <person name="Yang T."/>
            <person name="Ammiraju J.S.S."/>
            <person name="Engler F."/>
            <person name="Soderlund C."/>
            <person name="Wing R.A."/>
            <person name="Palmer L.E."/>
            <person name="de la Bastide M."/>
            <person name="Spiegel L."/>
            <person name="Nascimento L."/>
            <person name="Zutavern T."/>
            <person name="O'Shaughnessy A."/>
            <person name="Dike S."/>
            <person name="Dedhia N."/>
            <person name="Preston R."/>
            <person name="Balija V."/>
            <person name="McCombie W.R."/>
            <person name="Chow T."/>
            <person name="Chen H."/>
            <person name="Chung M."/>
            <person name="Chen C."/>
            <person name="Shaw J."/>
            <person name="Wu H."/>
            <person name="Hsiao K."/>
            <person name="Chao Y."/>
            <person name="Chu M."/>
            <person name="Cheng C."/>
            <person name="Hour A."/>
            <person name="Lee P."/>
            <person name="Lin S."/>
            <person name="Lin Y."/>
            <person name="Liou J."/>
            <person name="Liu S."/>
            <person name="Hsing Y."/>
            <person name="Raghuvanshi S."/>
            <person name="Mohanty A."/>
            <person name="Bharti A.K."/>
            <person name="Gaur A."/>
            <person name="Gupta V."/>
            <person name="Kumar D."/>
            <person name="Ravi V."/>
            <person name="Vij S."/>
            <person name="Kapur A."/>
            <person name="Khurana P."/>
            <person name="Khurana P."/>
            <person name="Khurana J.P."/>
            <person name="Tyagi A.K."/>
            <person name="Gaikwad K."/>
            <person name="Singh A."/>
            <person name="Dalal V."/>
            <person name="Srivastava S."/>
            <person name="Dixit A."/>
            <person name="Pal A.K."/>
            <person name="Ghazi I.A."/>
            <person name="Yadav M."/>
            <person name="Pandit A."/>
            <person name="Bhargava A."/>
            <person name="Sureshbabu K."/>
            <person name="Batra K."/>
            <person name="Sharma T.R."/>
            <person name="Mohapatra T."/>
            <person name="Singh N.K."/>
            <person name="Messing J."/>
            <person name="Nelson A.B."/>
            <person name="Fuks G."/>
            <person name="Kavchok S."/>
            <person name="Keizer G."/>
            <person name="Linton E."/>
            <person name="Llaca V."/>
            <person name="Song R."/>
            <person name="Tanyolac B."/>
            <person name="Young S."/>
            <person name="Ho-Il K."/>
            <person name="Hahn J.H."/>
            <person name="Sangsakoo G."/>
            <person name="Vanavichit A."/>
            <person name="de Mattos Luiz.A.T."/>
            <person name="Zimmer P.D."/>
            <person name="Malone G."/>
            <person name="Dellagostin O."/>
            <person name="de Oliveira A.C."/>
            <person name="Bevan M."/>
            <person name="Bancroft I."/>
            <person name="Minx P."/>
            <person name="Cordum H."/>
            <person name="Wilson R."/>
            <person name="Cheng Z."/>
            <person name="Jin W."/>
            <person name="Jiang J."/>
            <person name="Leong S.A."/>
            <person name="Iwama H."/>
            <person name="Gojobori T."/>
            <person name="Itoh T."/>
            <person name="Niimura Y."/>
            <person name="Fujii Y."/>
            <person name="Habara T."/>
            <person name="Sakai H."/>
            <person name="Sato Y."/>
            <person name="Wilson G."/>
            <person name="Kumar K."/>
            <person name="McCouch S."/>
            <person name="Juretic N."/>
            <person name="Hoen D."/>
            <person name="Wright S."/>
            <person name="Bruskiewich R."/>
            <person name="Bureau T."/>
            <person name="Miyao A."/>
            <person name="Hirochika H."/>
            <person name="Nishikawa T."/>
            <person name="Kadowaki K."/>
            <person name="Sugiura M."/>
            <person name="Burr B."/>
            <person name="Sasaki T."/>
        </authorList>
    </citation>
    <scope>NUCLEOTIDE SEQUENCE [LARGE SCALE GENOMIC DNA]</scope>
    <source>
        <strain evidence="3">cv. Nipponbare</strain>
    </source>
</reference>
<organism evidence="2 3">
    <name type="scientific">Oryza sativa subsp. japonica</name>
    <name type="common">Rice</name>
    <dbReference type="NCBI Taxonomy" id="39947"/>
    <lineage>
        <taxon>Eukaryota</taxon>
        <taxon>Viridiplantae</taxon>
        <taxon>Streptophyta</taxon>
        <taxon>Embryophyta</taxon>
        <taxon>Tracheophyta</taxon>
        <taxon>Spermatophyta</taxon>
        <taxon>Magnoliopsida</taxon>
        <taxon>Liliopsida</taxon>
        <taxon>Poales</taxon>
        <taxon>Poaceae</taxon>
        <taxon>BOP clade</taxon>
        <taxon>Oryzoideae</taxon>
        <taxon>Oryzeae</taxon>
        <taxon>Oryzinae</taxon>
        <taxon>Oryza</taxon>
        <taxon>Oryza sativa</taxon>
    </lineage>
</organism>
<proteinExistence type="predicted"/>
<dbReference type="Proteomes" id="UP000000763">
    <property type="component" value="Chromosome 2"/>
</dbReference>
<protein>
    <submittedName>
        <fullName evidence="2">Uncharacterized protein</fullName>
    </submittedName>
</protein>